<dbReference type="GO" id="GO:0008080">
    <property type="term" value="F:N-acetyltransferase activity"/>
    <property type="evidence" value="ECO:0007669"/>
    <property type="project" value="TreeGrafter"/>
</dbReference>
<dbReference type="InterPro" id="IPR051016">
    <property type="entry name" value="Diverse_Substrate_AcTransf"/>
</dbReference>
<dbReference type="VEuPathDB" id="FungiDB:SAPIO_CDS1934"/>
<dbReference type="SUPFAM" id="SSF55729">
    <property type="entry name" value="Acyl-CoA N-acyltransferases (Nat)"/>
    <property type="match status" value="1"/>
</dbReference>
<protein>
    <recommendedName>
        <fullName evidence="3">N-acetyltransferase domain-containing protein</fullName>
    </recommendedName>
</protein>
<dbReference type="Pfam" id="PF00583">
    <property type="entry name" value="Acetyltransf_1"/>
    <property type="match status" value="1"/>
</dbReference>
<dbReference type="AlphaFoldDB" id="A0A084GE31"/>
<feature type="domain" description="N-acetyltransferase" evidence="3">
    <location>
        <begin position="7"/>
        <end position="154"/>
    </location>
</feature>
<comment type="caution">
    <text evidence="4">The sequence shown here is derived from an EMBL/GenBank/DDBJ whole genome shotgun (WGS) entry which is preliminary data.</text>
</comment>
<dbReference type="PROSITE" id="PS51186">
    <property type="entry name" value="GNAT"/>
    <property type="match status" value="1"/>
</dbReference>
<organism evidence="4 5">
    <name type="scientific">Pseudallescheria apiosperma</name>
    <name type="common">Scedosporium apiospermum</name>
    <dbReference type="NCBI Taxonomy" id="563466"/>
    <lineage>
        <taxon>Eukaryota</taxon>
        <taxon>Fungi</taxon>
        <taxon>Dikarya</taxon>
        <taxon>Ascomycota</taxon>
        <taxon>Pezizomycotina</taxon>
        <taxon>Sordariomycetes</taxon>
        <taxon>Hypocreomycetidae</taxon>
        <taxon>Microascales</taxon>
        <taxon>Microascaceae</taxon>
        <taxon>Scedosporium</taxon>
    </lineage>
</organism>
<dbReference type="EMBL" id="JOWA01000077">
    <property type="protein sequence ID" value="KEZ45593.1"/>
    <property type="molecule type" value="Genomic_DNA"/>
</dbReference>
<dbReference type="PANTHER" id="PTHR10545:SF42">
    <property type="entry name" value="ACETYLTRANSFERASE"/>
    <property type="match status" value="1"/>
</dbReference>
<evidence type="ECO:0000313" key="4">
    <source>
        <dbReference type="EMBL" id="KEZ45593.1"/>
    </source>
</evidence>
<evidence type="ECO:0000256" key="2">
    <source>
        <dbReference type="ARBA" id="ARBA00023315"/>
    </source>
</evidence>
<keyword evidence="5" id="KW-1185">Reference proteome</keyword>
<dbReference type="CDD" id="cd04301">
    <property type="entry name" value="NAT_SF"/>
    <property type="match status" value="1"/>
</dbReference>
<evidence type="ECO:0000259" key="3">
    <source>
        <dbReference type="PROSITE" id="PS51186"/>
    </source>
</evidence>
<dbReference type="HOGENOM" id="CLU_013985_32_1_1"/>
<dbReference type="InterPro" id="IPR000182">
    <property type="entry name" value="GNAT_dom"/>
</dbReference>
<reference evidence="4 5" key="1">
    <citation type="journal article" date="2014" name="Genome Announc.">
        <title>Draft genome sequence of the pathogenic fungus Scedosporium apiospermum.</title>
        <authorList>
            <person name="Vandeputte P."/>
            <person name="Ghamrawi S."/>
            <person name="Rechenmann M."/>
            <person name="Iltis A."/>
            <person name="Giraud S."/>
            <person name="Fleury M."/>
            <person name="Thornton C."/>
            <person name="Delhaes L."/>
            <person name="Meyer W."/>
            <person name="Papon N."/>
            <person name="Bouchara J.P."/>
        </authorList>
    </citation>
    <scope>NUCLEOTIDE SEQUENCE [LARGE SCALE GENOMIC DNA]</scope>
    <source>
        <strain evidence="4 5">IHEM 14462</strain>
    </source>
</reference>
<dbReference type="GeneID" id="27721006"/>
<evidence type="ECO:0000313" key="5">
    <source>
        <dbReference type="Proteomes" id="UP000028545"/>
    </source>
</evidence>
<keyword evidence="1" id="KW-0808">Transferase</keyword>
<dbReference type="KEGG" id="sapo:SAPIO_CDS1934"/>
<dbReference type="OrthoDB" id="9975416at2759"/>
<keyword evidence="2" id="KW-0012">Acyltransferase</keyword>
<dbReference type="InterPro" id="IPR016181">
    <property type="entry name" value="Acyl_CoA_acyltransferase"/>
</dbReference>
<evidence type="ECO:0000256" key="1">
    <source>
        <dbReference type="ARBA" id="ARBA00022679"/>
    </source>
</evidence>
<dbReference type="Proteomes" id="UP000028545">
    <property type="component" value="Unassembled WGS sequence"/>
</dbReference>
<dbReference type="PANTHER" id="PTHR10545">
    <property type="entry name" value="DIAMINE N-ACETYLTRANSFERASE"/>
    <property type="match status" value="1"/>
</dbReference>
<dbReference type="OMA" id="VHFLYHR"/>
<sequence>MAAAQEYEITGLTPSDFDEWSALFHAYIDFYKSVLPDDQYKKTFERILETREGLDAVVMRETEGDKKMVGLAHFFPQQSPWSEKKFLFLNDLFVDPSVRGKGLGRRLIEAVGDKGRSGGYSRVQWVTAHDNFTAQRLYDKVAESIFKEYRMKLD</sequence>
<name>A0A084GE31_PSEDA</name>
<proteinExistence type="predicted"/>
<accession>A0A084GE31</accession>
<dbReference type="RefSeq" id="XP_016645392.1">
    <property type="nucleotide sequence ID" value="XM_016785095.1"/>
</dbReference>
<dbReference type="Gene3D" id="3.40.630.30">
    <property type="match status" value="1"/>
</dbReference>
<gene>
    <name evidence="4" type="ORF">SAPIO_CDS1934</name>
</gene>